<organism evidence="3 4">
    <name type="scientific">Colletotrichum navitas</name>
    <dbReference type="NCBI Taxonomy" id="681940"/>
    <lineage>
        <taxon>Eukaryota</taxon>
        <taxon>Fungi</taxon>
        <taxon>Dikarya</taxon>
        <taxon>Ascomycota</taxon>
        <taxon>Pezizomycotina</taxon>
        <taxon>Sordariomycetes</taxon>
        <taxon>Hypocreomycetidae</taxon>
        <taxon>Glomerellales</taxon>
        <taxon>Glomerellaceae</taxon>
        <taxon>Colletotrichum</taxon>
        <taxon>Colletotrichum graminicola species complex</taxon>
    </lineage>
</organism>
<evidence type="ECO:0000313" key="3">
    <source>
        <dbReference type="EMBL" id="KAK1600203.1"/>
    </source>
</evidence>
<dbReference type="GeneID" id="85434904"/>
<keyword evidence="2" id="KW-1133">Transmembrane helix</keyword>
<dbReference type="AlphaFoldDB" id="A0AAD8QCS1"/>
<feature type="region of interest" description="Disordered" evidence="1">
    <location>
        <begin position="1"/>
        <end position="37"/>
    </location>
</feature>
<keyword evidence="4" id="KW-1185">Reference proteome</keyword>
<dbReference type="Proteomes" id="UP001230504">
    <property type="component" value="Unassembled WGS sequence"/>
</dbReference>
<feature type="transmembrane region" description="Helical" evidence="2">
    <location>
        <begin position="45"/>
        <end position="64"/>
    </location>
</feature>
<dbReference type="EMBL" id="JAHLJV010000001">
    <property type="protein sequence ID" value="KAK1600203.1"/>
    <property type="molecule type" value="Genomic_DNA"/>
</dbReference>
<gene>
    <name evidence="3" type="ORF">LY79DRAFT_10595</name>
</gene>
<evidence type="ECO:0000256" key="1">
    <source>
        <dbReference type="SAM" id="MobiDB-lite"/>
    </source>
</evidence>
<evidence type="ECO:0000313" key="4">
    <source>
        <dbReference type="Proteomes" id="UP001230504"/>
    </source>
</evidence>
<accession>A0AAD8QCS1</accession>
<evidence type="ECO:0000256" key="2">
    <source>
        <dbReference type="SAM" id="Phobius"/>
    </source>
</evidence>
<proteinExistence type="predicted"/>
<dbReference type="RefSeq" id="XP_060420699.1">
    <property type="nucleotide sequence ID" value="XM_060550664.1"/>
</dbReference>
<feature type="compositionally biased region" description="Basic and acidic residues" evidence="1">
    <location>
        <begin position="1"/>
        <end position="10"/>
    </location>
</feature>
<sequence length="96" mass="10899">MLCHSNHRESCPMLRQPPRHASQHSSTAAHTHTDSPPLPPHRPTIVFLGFLFFFVFPPLPFLLFHFEGAKRRVSPHLVTLPVVAQRHAARIAAILR</sequence>
<keyword evidence="2" id="KW-0472">Membrane</keyword>
<keyword evidence="2" id="KW-0812">Transmembrane</keyword>
<comment type="caution">
    <text evidence="3">The sequence shown here is derived from an EMBL/GenBank/DDBJ whole genome shotgun (WGS) entry which is preliminary data.</text>
</comment>
<protein>
    <submittedName>
        <fullName evidence="3">Uncharacterized protein</fullName>
    </submittedName>
</protein>
<reference evidence="3" key="1">
    <citation type="submission" date="2021-06" db="EMBL/GenBank/DDBJ databases">
        <title>Comparative genomics, transcriptomics and evolutionary studies reveal genomic signatures of adaptation to plant cell wall in hemibiotrophic fungi.</title>
        <authorList>
            <consortium name="DOE Joint Genome Institute"/>
            <person name="Baroncelli R."/>
            <person name="Diaz J.F."/>
            <person name="Benocci T."/>
            <person name="Peng M."/>
            <person name="Battaglia E."/>
            <person name="Haridas S."/>
            <person name="Andreopoulos W."/>
            <person name="Labutti K."/>
            <person name="Pangilinan J."/>
            <person name="Floch G.L."/>
            <person name="Makela M.R."/>
            <person name="Henrissat B."/>
            <person name="Grigoriev I.V."/>
            <person name="Crouch J.A."/>
            <person name="De Vries R.P."/>
            <person name="Sukno S.A."/>
            <person name="Thon M.R."/>
        </authorList>
    </citation>
    <scope>NUCLEOTIDE SEQUENCE</scope>
    <source>
        <strain evidence="3">CBS 125086</strain>
    </source>
</reference>
<name>A0AAD8QCS1_9PEZI</name>